<dbReference type="AlphaFoldDB" id="A0ABD3FTQ3"/>
<sequence>MEKHDIKLRLALALRHLLVYLGLALQSLVRHIQRGVVLVRHYADVVSKSPLALKLTTWMDRTAKRPWYQKCRNALCHCAAFIVGSTYVDERVEFTARVLVNNDAYRDRLLVSEIEDLVALCDALRLTLPQRKAYFQCFLHVDFMRRSSVSRAELLRYCNLRSTPLTSFLLPHAEEATHRETARSRWDIMQLMAACFSVCTADTVELVRLAVSEATRLREREVDEGGNEESMSDEIDTQEMNEQQESGELVDEQMVRVKPPGSPNICQQIDQCLAFFSGVPDPAERGLQSLLSALYKSERDNEQLQRANFQEIHGVTTIFDVARLFPACASEANHWSQNVAVFAASS</sequence>
<gene>
    <name evidence="1" type="ORF">V7S43_006449</name>
</gene>
<dbReference type="EMBL" id="JBIMZQ010000011">
    <property type="protein sequence ID" value="KAL3668359.1"/>
    <property type="molecule type" value="Genomic_DNA"/>
</dbReference>
<evidence type="ECO:0000313" key="2">
    <source>
        <dbReference type="Proteomes" id="UP001632037"/>
    </source>
</evidence>
<protein>
    <submittedName>
        <fullName evidence="1">Uncharacterized protein</fullName>
    </submittedName>
</protein>
<dbReference type="Proteomes" id="UP001632037">
    <property type="component" value="Unassembled WGS sequence"/>
</dbReference>
<reference evidence="1 2" key="1">
    <citation type="submission" date="2024-09" db="EMBL/GenBank/DDBJ databases">
        <title>Genome sequencing and assembly of Phytophthora oleae, isolate VK10A, causative agent of rot of olive drupes.</title>
        <authorList>
            <person name="Conti Taguali S."/>
            <person name="Riolo M."/>
            <person name="La Spada F."/>
            <person name="Cacciola S.O."/>
            <person name="Dionisio G."/>
        </authorList>
    </citation>
    <scope>NUCLEOTIDE SEQUENCE [LARGE SCALE GENOMIC DNA]</scope>
    <source>
        <strain evidence="1 2">VK10A</strain>
    </source>
</reference>
<name>A0ABD3FTQ3_9STRA</name>
<accession>A0ABD3FTQ3</accession>
<comment type="caution">
    <text evidence="1">The sequence shown here is derived from an EMBL/GenBank/DDBJ whole genome shotgun (WGS) entry which is preliminary data.</text>
</comment>
<keyword evidence="2" id="KW-1185">Reference proteome</keyword>
<organism evidence="1 2">
    <name type="scientific">Phytophthora oleae</name>
    <dbReference type="NCBI Taxonomy" id="2107226"/>
    <lineage>
        <taxon>Eukaryota</taxon>
        <taxon>Sar</taxon>
        <taxon>Stramenopiles</taxon>
        <taxon>Oomycota</taxon>
        <taxon>Peronosporomycetes</taxon>
        <taxon>Peronosporales</taxon>
        <taxon>Peronosporaceae</taxon>
        <taxon>Phytophthora</taxon>
    </lineage>
</organism>
<proteinExistence type="predicted"/>
<evidence type="ECO:0000313" key="1">
    <source>
        <dbReference type="EMBL" id="KAL3668359.1"/>
    </source>
</evidence>